<dbReference type="Proteomes" id="UP001067231">
    <property type="component" value="Unassembled WGS sequence"/>
</dbReference>
<keyword evidence="1" id="KW-0238">DNA-binding</keyword>
<feature type="region of interest" description="Disordered" evidence="2">
    <location>
        <begin position="1"/>
        <end position="46"/>
    </location>
</feature>
<keyword evidence="1" id="KW-0804">Transcription</keyword>
<comment type="caution">
    <text evidence="4">The sequence shown here is derived from an EMBL/GenBank/DDBJ whole genome shotgun (WGS) entry which is preliminary data.</text>
</comment>
<evidence type="ECO:0000313" key="4">
    <source>
        <dbReference type="EMBL" id="KAJ1605499.1"/>
    </source>
</evidence>
<dbReference type="InterPro" id="IPR003316">
    <property type="entry name" value="E2F_WHTH_DNA-bd_dom"/>
</dbReference>
<dbReference type="InterPro" id="IPR036388">
    <property type="entry name" value="WH-like_DNA-bd_sf"/>
</dbReference>
<evidence type="ECO:0000256" key="1">
    <source>
        <dbReference type="RuleBase" id="RU003796"/>
    </source>
</evidence>
<keyword evidence="1" id="KW-0805">Transcription regulation</keyword>
<evidence type="ECO:0000259" key="3">
    <source>
        <dbReference type="SMART" id="SM01372"/>
    </source>
</evidence>
<dbReference type="AlphaFoldDB" id="A0A9D5DEV0"/>
<dbReference type="PANTHER" id="PTHR12548">
    <property type="entry name" value="TRANSCRIPTION FACTOR DP"/>
    <property type="match status" value="1"/>
</dbReference>
<dbReference type="SUPFAM" id="SSF46785">
    <property type="entry name" value="Winged helix' DNA-binding domain"/>
    <property type="match status" value="1"/>
</dbReference>
<comment type="subcellular location">
    <subcellularLocation>
        <location evidence="1">Nucleus</location>
    </subcellularLocation>
</comment>
<dbReference type="GO" id="GO:0051726">
    <property type="term" value="P:regulation of cell cycle"/>
    <property type="evidence" value="ECO:0007669"/>
    <property type="project" value="InterPro"/>
</dbReference>
<dbReference type="Pfam" id="PF02319">
    <property type="entry name" value="WHD_E2F_TDP"/>
    <property type="match status" value="1"/>
</dbReference>
<sequence length="294" mass="31444">MNNANLGAGGFVPSGYSQHPVPVGGGMEQHHPAQFKMPQGNAAGGTNEQLVSADHSTMPHLSLLPQHHLSGTSTGSGGAGSGAGGVAEYGGTPSQMRNRCKLGVFSHRVCEKVSAIKVASYHEMTEHLINMELGDGPGRSKNPEAKNIRRRVYDVLNVLLAIGVVRRSVGVGKNLIWAGLDPDRPLIDQLVERSRMDHTGRLSSGPDELRSEEQARAEVETAKIAYLTAFEAQVNALQETVRQRISTCNDKDVIGVADYIGLNQLLQPVQHPHLNTAAAATTTTNPISDELKNQ</sequence>
<feature type="domain" description="E2F/DP family winged-helix DNA-binding" evidence="3">
    <location>
        <begin position="97"/>
        <end position="179"/>
    </location>
</feature>
<comment type="similarity">
    <text evidence="1">Belongs to the E2F/DP family.</text>
</comment>
<gene>
    <name evidence="4" type="ORF">OJ253_3143</name>
</gene>
<dbReference type="InterPro" id="IPR036390">
    <property type="entry name" value="WH_DNA-bd_sf"/>
</dbReference>
<proteinExistence type="inferred from homology"/>
<name>A0A9D5DEV0_9CRYT</name>
<keyword evidence="1" id="KW-0539">Nucleus</keyword>
<dbReference type="PANTHER" id="PTHR12548:SF9">
    <property type="entry name" value="TRANSCRIPTION FACTOR DP"/>
    <property type="match status" value="1"/>
</dbReference>
<accession>A0A9D5DEV0</accession>
<protein>
    <submittedName>
        <fullName evidence="4">E2F like domain containing transcription factor with the wHTH fold</fullName>
    </submittedName>
</protein>
<dbReference type="SMART" id="SM01372">
    <property type="entry name" value="E2F_TDP"/>
    <property type="match status" value="1"/>
</dbReference>
<organism evidence="4">
    <name type="scientific">Cryptosporidium canis</name>
    <dbReference type="NCBI Taxonomy" id="195482"/>
    <lineage>
        <taxon>Eukaryota</taxon>
        <taxon>Sar</taxon>
        <taxon>Alveolata</taxon>
        <taxon>Apicomplexa</taxon>
        <taxon>Conoidasida</taxon>
        <taxon>Coccidia</taxon>
        <taxon>Eucoccidiorida</taxon>
        <taxon>Eimeriorina</taxon>
        <taxon>Cryptosporidiidae</taxon>
        <taxon>Cryptosporidium</taxon>
    </lineage>
</organism>
<dbReference type="EMBL" id="JAPCXC010000098">
    <property type="protein sequence ID" value="KAJ1605499.1"/>
    <property type="molecule type" value="Genomic_DNA"/>
</dbReference>
<dbReference type="OrthoDB" id="552115at2759"/>
<evidence type="ECO:0000256" key="2">
    <source>
        <dbReference type="SAM" id="MobiDB-lite"/>
    </source>
</evidence>
<dbReference type="GO" id="GO:0000981">
    <property type="term" value="F:DNA-binding transcription factor activity, RNA polymerase II-specific"/>
    <property type="evidence" value="ECO:0007669"/>
    <property type="project" value="TreeGrafter"/>
</dbReference>
<dbReference type="Gene3D" id="1.10.10.10">
    <property type="entry name" value="Winged helix-like DNA-binding domain superfamily/Winged helix DNA-binding domain"/>
    <property type="match status" value="1"/>
</dbReference>
<dbReference type="GO" id="GO:0000977">
    <property type="term" value="F:RNA polymerase II transcription regulatory region sequence-specific DNA binding"/>
    <property type="evidence" value="ECO:0007669"/>
    <property type="project" value="TreeGrafter"/>
</dbReference>
<dbReference type="GO" id="GO:0005634">
    <property type="term" value="C:nucleus"/>
    <property type="evidence" value="ECO:0007669"/>
    <property type="project" value="UniProtKB-SubCell"/>
</dbReference>
<dbReference type="InterPro" id="IPR015648">
    <property type="entry name" value="Transcrpt_fac_DP"/>
</dbReference>
<dbReference type="GO" id="GO:0005667">
    <property type="term" value="C:transcription regulator complex"/>
    <property type="evidence" value="ECO:0007669"/>
    <property type="project" value="InterPro"/>
</dbReference>
<reference evidence="4" key="1">
    <citation type="submission" date="2022-10" db="EMBL/GenBank/DDBJ databases">
        <title>Adaptive evolution leads to modifications in subtelomeric GC content in a zoonotic Cryptosporidium species.</title>
        <authorList>
            <person name="Li J."/>
            <person name="Feng Y."/>
            <person name="Xiao L."/>
        </authorList>
    </citation>
    <scope>NUCLEOTIDE SEQUENCE</scope>
    <source>
        <strain evidence="4">33844</strain>
    </source>
</reference>